<dbReference type="GO" id="GO:0016020">
    <property type="term" value="C:membrane"/>
    <property type="evidence" value="ECO:0007669"/>
    <property type="project" value="UniProtKB-SubCell"/>
</dbReference>
<dbReference type="AlphaFoldDB" id="A0A9E7FU22"/>
<keyword evidence="13" id="KW-0325">Glycoprotein</keyword>
<name>A0A9E7FU22_9LILI</name>
<dbReference type="Gene3D" id="3.30.200.20">
    <property type="entry name" value="Phosphorylase Kinase, domain 1"/>
    <property type="match status" value="1"/>
</dbReference>
<dbReference type="InterPro" id="IPR000719">
    <property type="entry name" value="Prot_kinase_dom"/>
</dbReference>
<dbReference type="InterPro" id="IPR001611">
    <property type="entry name" value="Leu-rich_rpt"/>
</dbReference>
<evidence type="ECO:0000259" key="17">
    <source>
        <dbReference type="PROSITE" id="PS50011"/>
    </source>
</evidence>
<dbReference type="PANTHER" id="PTHR48006">
    <property type="entry name" value="LEUCINE-RICH REPEAT-CONTAINING PROTEIN DDB_G0281931-RELATED"/>
    <property type="match status" value="1"/>
</dbReference>
<dbReference type="SMART" id="SM00369">
    <property type="entry name" value="LRR_TYP"/>
    <property type="match status" value="4"/>
</dbReference>
<dbReference type="Pfam" id="PF07714">
    <property type="entry name" value="PK_Tyr_Ser-Thr"/>
    <property type="match status" value="1"/>
</dbReference>
<gene>
    <name evidence="18" type="ORF">MUK42_20518</name>
</gene>
<evidence type="ECO:0000256" key="3">
    <source>
        <dbReference type="ARBA" id="ARBA00022527"/>
    </source>
</evidence>
<dbReference type="FunFam" id="3.80.10.10:FF:000380">
    <property type="entry name" value="Putative inactive leucine-rich repeat receptor-like protein kinase"/>
    <property type="match status" value="1"/>
</dbReference>
<keyword evidence="11 16" id="KW-0472">Membrane</keyword>
<evidence type="ECO:0000256" key="6">
    <source>
        <dbReference type="ARBA" id="ARBA00022692"/>
    </source>
</evidence>
<evidence type="ECO:0000256" key="1">
    <source>
        <dbReference type="ARBA" id="ARBA00004479"/>
    </source>
</evidence>
<feature type="transmembrane region" description="Helical" evidence="16">
    <location>
        <begin position="358"/>
        <end position="383"/>
    </location>
</feature>
<dbReference type="Proteomes" id="UP001055439">
    <property type="component" value="Chromosome 5"/>
</dbReference>
<dbReference type="Gene3D" id="3.80.10.10">
    <property type="entry name" value="Ribonuclease Inhibitor"/>
    <property type="match status" value="2"/>
</dbReference>
<comment type="subcellular location">
    <subcellularLocation>
        <location evidence="1">Membrane</location>
        <topology evidence="1">Single-pass type I membrane protein</topology>
    </subcellularLocation>
</comment>
<evidence type="ECO:0000256" key="4">
    <source>
        <dbReference type="ARBA" id="ARBA00022614"/>
    </source>
</evidence>
<keyword evidence="6 16" id="KW-0812">Transmembrane</keyword>
<feature type="domain" description="Protein kinase" evidence="17">
    <location>
        <begin position="453"/>
        <end position="734"/>
    </location>
</feature>
<evidence type="ECO:0000256" key="7">
    <source>
        <dbReference type="ARBA" id="ARBA00022729"/>
    </source>
</evidence>
<evidence type="ECO:0000256" key="15">
    <source>
        <dbReference type="ARBA" id="ARBA00048679"/>
    </source>
</evidence>
<evidence type="ECO:0000256" key="5">
    <source>
        <dbReference type="ARBA" id="ARBA00022679"/>
    </source>
</evidence>
<dbReference type="Pfam" id="PF00560">
    <property type="entry name" value="LRR_1"/>
    <property type="match status" value="4"/>
</dbReference>
<dbReference type="InterPro" id="IPR011009">
    <property type="entry name" value="Kinase-like_dom_sf"/>
</dbReference>
<dbReference type="GO" id="GO:0005524">
    <property type="term" value="F:ATP binding"/>
    <property type="evidence" value="ECO:0007669"/>
    <property type="project" value="InterPro"/>
</dbReference>
<dbReference type="OrthoDB" id="676979at2759"/>
<dbReference type="Gene3D" id="1.10.510.10">
    <property type="entry name" value="Transferase(Phosphotransferase) domain 1"/>
    <property type="match status" value="1"/>
</dbReference>
<accession>A0A9E7FU22</accession>
<keyword evidence="4" id="KW-0433">Leucine-rich repeat</keyword>
<evidence type="ECO:0000313" key="19">
    <source>
        <dbReference type="Proteomes" id="UP001055439"/>
    </source>
</evidence>
<dbReference type="FunFam" id="1.10.510.10:FF:000431">
    <property type="entry name" value="Putative inactive leucine-rich repeat receptor-like protein kinase"/>
    <property type="match status" value="1"/>
</dbReference>
<organism evidence="18 19">
    <name type="scientific">Musa troglodytarum</name>
    <name type="common">fe'i banana</name>
    <dbReference type="NCBI Taxonomy" id="320322"/>
    <lineage>
        <taxon>Eukaryota</taxon>
        <taxon>Viridiplantae</taxon>
        <taxon>Streptophyta</taxon>
        <taxon>Embryophyta</taxon>
        <taxon>Tracheophyta</taxon>
        <taxon>Spermatophyta</taxon>
        <taxon>Magnoliopsida</taxon>
        <taxon>Liliopsida</taxon>
        <taxon>Zingiberales</taxon>
        <taxon>Musaceae</taxon>
        <taxon>Musa</taxon>
    </lineage>
</organism>
<evidence type="ECO:0000256" key="9">
    <source>
        <dbReference type="ARBA" id="ARBA00022777"/>
    </source>
</evidence>
<keyword evidence="3" id="KW-0723">Serine/threonine-protein kinase</keyword>
<keyword evidence="10 16" id="KW-1133">Transmembrane helix</keyword>
<dbReference type="GO" id="GO:0004674">
    <property type="term" value="F:protein serine/threonine kinase activity"/>
    <property type="evidence" value="ECO:0007669"/>
    <property type="project" value="UniProtKB-KW"/>
</dbReference>
<comment type="catalytic activity">
    <reaction evidence="14">
        <text>L-threonyl-[protein] + ATP = O-phospho-L-threonyl-[protein] + ADP + H(+)</text>
        <dbReference type="Rhea" id="RHEA:46608"/>
        <dbReference type="Rhea" id="RHEA-COMP:11060"/>
        <dbReference type="Rhea" id="RHEA-COMP:11605"/>
        <dbReference type="ChEBI" id="CHEBI:15378"/>
        <dbReference type="ChEBI" id="CHEBI:30013"/>
        <dbReference type="ChEBI" id="CHEBI:30616"/>
        <dbReference type="ChEBI" id="CHEBI:61977"/>
        <dbReference type="ChEBI" id="CHEBI:456216"/>
        <dbReference type="EC" id="2.7.11.1"/>
    </reaction>
</comment>
<evidence type="ECO:0000256" key="14">
    <source>
        <dbReference type="ARBA" id="ARBA00047899"/>
    </source>
</evidence>
<reference evidence="18" key="1">
    <citation type="submission" date="2022-05" db="EMBL/GenBank/DDBJ databases">
        <title>The Musa troglodytarum L. genome provides insights into the mechanism of non-climacteric behaviour and enrichment of carotenoids.</title>
        <authorList>
            <person name="Wang J."/>
        </authorList>
    </citation>
    <scope>NUCLEOTIDE SEQUENCE</scope>
    <source>
        <tissue evidence="18">Leaf</tissue>
    </source>
</reference>
<keyword evidence="5" id="KW-0808">Transferase</keyword>
<dbReference type="PANTHER" id="PTHR48006:SF73">
    <property type="entry name" value="PROTEIN KINASE DOMAIN-CONTAINING PROTEIN"/>
    <property type="match status" value="1"/>
</dbReference>
<dbReference type="InterPro" id="IPR003591">
    <property type="entry name" value="Leu-rich_rpt_typical-subtyp"/>
</dbReference>
<dbReference type="SUPFAM" id="SSF56112">
    <property type="entry name" value="Protein kinase-like (PK-like)"/>
    <property type="match status" value="1"/>
</dbReference>
<dbReference type="FunFam" id="3.80.10.10:FF:000673">
    <property type="entry name" value="Probable LRR receptor-like serine/threonine-protein kinase At2g02780"/>
    <property type="match status" value="1"/>
</dbReference>
<evidence type="ECO:0000256" key="2">
    <source>
        <dbReference type="ARBA" id="ARBA00012513"/>
    </source>
</evidence>
<dbReference type="EMBL" id="CP097507">
    <property type="protein sequence ID" value="URE00977.1"/>
    <property type="molecule type" value="Genomic_DNA"/>
</dbReference>
<evidence type="ECO:0000256" key="16">
    <source>
        <dbReference type="SAM" id="Phobius"/>
    </source>
</evidence>
<dbReference type="InterPro" id="IPR001245">
    <property type="entry name" value="Ser-Thr/Tyr_kinase_cat_dom"/>
</dbReference>
<protein>
    <recommendedName>
        <fullName evidence="2">non-specific serine/threonine protein kinase</fullName>
        <ecNumber evidence="2">2.7.11.1</ecNumber>
    </recommendedName>
</protein>
<dbReference type="InterPro" id="IPR032675">
    <property type="entry name" value="LRR_dom_sf"/>
</dbReference>
<evidence type="ECO:0000256" key="11">
    <source>
        <dbReference type="ARBA" id="ARBA00023136"/>
    </source>
</evidence>
<keyword evidence="9 18" id="KW-0418">Kinase</keyword>
<evidence type="ECO:0000256" key="12">
    <source>
        <dbReference type="ARBA" id="ARBA00023170"/>
    </source>
</evidence>
<keyword evidence="8" id="KW-0677">Repeat</keyword>
<keyword evidence="7" id="KW-0732">Signal</keyword>
<proteinExistence type="predicted"/>
<keyword evidence="12 18" id="KW-0675">Receptor</keyword>
<dbReference type="PROSITE" id="PS50011">
    <property type="entry name" value="PROTEIN_KINASE_DOM"/>
    <property type="match status" value="1"/>
</dbReference>
<evidence type="ECO:0000256" key="13">
    <source>
        <dbReference type="ARBA" id="ARBA00023180"/>
    </source>
</evidence>
<evidence type="ECO:0000256" key="10">
    <source>
        <dbReference type="ARBA" id="ARBA00022989"/>
    </source>
</evidence>
<evidence type="ECO:0000313" key="18">
    <source>
        <dbReference type="EMBL" id="URE00977.1"/>
    </source>
</evidence>
<sequence>MRAFSKMGFLAHPKANSLPDLCIVSIAAVSVVFFLCFPSAAQPLSPSQSKALLRLQRLLEYPPPLASWSDATAFCYLPPSPSLSISCSGGRVTELSIVGDASRPLSANFSSDSFFTTLSRLPDLTTLSLVSLGLWGPLSAKVDRFSSLQVLNLSSNYFSGVIPPKISNITSLQNLVLSRNSFNGTVPDLHPLTALLQLDLSGNRLGPDFPSLSGSLVTLFLNNNSFRDKLPASLASLDHLRKLDLSSNQLNGWIPAFLFSLPSVQYLDLSENRLTGELPANLSCSNQLGYVDISNNLIVGGLPSCIQSNSSTRVVLSSGNCLNSGDFGFQHPSSYCNQGALAAVLPSSNKISGSKSNLGLIFAIVGGVIAGAVLVGLLVFLIFKKLRSKLRPEDREANNIFSTPSAGKSLVQVASRSPAEARHMSHAIGIGTLGLTPYRVFSMEELEEATNSFDPSNLIEDGPRAQSYKGWLRDGSWVVIRHLKLRQKLSQRSLLQYMDIISKFRHRHLVSIVGHCIASGPDGGNTMDSVFLVSEHITNGNLRDHLGEWRNREMMTWPQRVSAVIGVARGIQFLHTVTVPGIIGNDLNIENILLDQTLTAKISNYNLPTLPNLKSNKGGSESPLTGTVAKGDLSSIGNVAHGEKEDIYQLGLILLEVTTGKYMGSRSELDSLRAKLQKILADNSANLKGLADPAIHGSFAHNSLRTVVEVSLSCISKDPKQRPSIDDILWNLQYSVQVQDGWGSSENLSFQM</sequence>
<keyword evidence="19" id="KW-1185">Reference proteome</keyword>
<dbReference type="EC" id="2.7.11.1" evidence="2"/>
<comment type="catalytic activity">
    <reaction evidence="15">
        <text>L-seryl-[protein] + ATP = O-phospho-L-seryl-[protein] + ADP + H(+)</text>
        <dbReference type="Rhea" id="RHEA:17989"/>
        <dbReference type="Rhea" id="RHEA-COMP:9863"/>
        <dbReference type="Rhea" id="RHEA-COMP:11604"/>
        <dbReference type="ChEBI" id="CHEBI:15378"/>
        <dbReference type="ChEBI" id="CHEBI:29999"/>
        <dbReference type="ChEBI" id="CHEBI:30616"/>
        <dbReference type="ChEBI" id="CHEBI:83421"/>
        <dbReference type="ChEBI" id="CHEBI:456216"/>
        <dbReference type="EC" id="2.7.11.1"/>
    </reaction>
</comment>
<dbReference type="SUPFAM" id="SSF52058">
    <property type="entry name" value="L domain-like"/>
    <property type="match status" value="1"/>
</dbReference>
<dbReference type="InterPro" id="IPR051824">
    <property type="entry name" value="LRR_Rcpt-Like_S/T_Kinase"/>
</dbReference>
<dbReference type="PRINTS" id="PR00019">
    <property type="entry name" value="LEURICHRPT"/>
</dbReference>
<evidence type="ECO:0000256" key="8">
    <source>
        <dbReference type="ARBA" id="ARBA00022737"/>
    </source>
</evidence>